<dbReference type="Proteomes" id="UP001596099">
    <property type="component" value="Unassembled WGS sequence"/>
</dbReference>
<feature type="domain" description="DUF4397" evidence="2">
    <location>
        <begin position="232"/>
        <end position="318"/>
    </location>
</feature>
<reference evidence="3 4" key="1">
    <citation type="journal article" date="2019" name="Int. J. Syst. Evol. Microbiol.">
        <title>The Global Catalogue of Microorganisms (GCM) 10K type strain sequencing project: providing services to taxonomists for standard genome sequencing and annotation.</title>
        <authorList>
            <consortium name="The Broad Institute Genomics Platform"/>
            <consortium name="The Broad Institute Genome Sequencing Center for Infectious Disease"/>
            <person name="Wu L."/>
            <person name="Ma J."/>
        </authorList>
    </citation>
    <scope>NUCLEOTIDE SEQUENCE [LARGE SCALE GENOMIC DNA]</scope>
    <source>
        <strain evidence="3 4">CGMCC 1.12543</strain>
    </source>
</reference>
<dbReference type="InterPro" id="IPR025510">
    <property type="entry name" value="DUF4397"/>
</dbReference>
<dbReference type="Pfam" id="PF14344">
    <property type="entry name" value="DUF4397"/>
    <property type="match status" value="2"/>
</dbReference>
<evidence type="ECO:0000313" key="3">
    <source>
        <dbReference type="EMBL" id="MFC5970977.1"/>
    </source>
</evidence>
<dbReference type="AlphaFoldDB" id="A0ABD5RK35"/>
<accession>A0ABD5RK35</accession>
<evidence type="ECO:0000256" key="1">
    <source>
        <dbReference type="SAM" id="MobiDB-lite"/>
    </source>
</evidence>
<feature type="compositionally biased region" description="Polar residues" evidence="1">
    <location>
        <begin position="196"/>
        <end position="218"/>
    </location>
</feature>
<feature type="region of interest" description="Disordered" evidence="1">
    <location>
        <begin position="142"/>
        <end position="171"/>
    </location>
</feature>
<comment type="caution">
    <text evidence="3">The sequence shown here is derived from an EMBL/GenBank/DDBJ whole genome shotgun (WGS) entry which is preliminary data.</text>
</comment>
<feature type="region of interest" description="Disordered" evidence="1">
    <location>
        <begin position="333"/>
        <end position="409"/>
    </location>
</feature>
<feature type="compositionally biased region" description="Low complexity" evidence="1">
    <location>
        <begin position="219"/>
        <end position="230"/>
    </location>
</feature>
<proteinExistence type="predicted"/>
<feature type="region of interest" description="Disordered" evidence="1">
    <location>
        <begin position="188"/>
        <end position="230"/>
    </location>
</feature>
<dbReference type="RefSeq" id="WP_247413891.1">
    <property type="nucleotide sequence ID" value="NZ_JALLGW010000001.1"/>
</dbReference>
<sequence>MVTVAGCGGGGGANNTTAGDGGVGTGTEDGVATGTEETTMDGNETTTGNETATDGNATDNETGTANLRVAHVAAGAPAVDVYVNGEEFLTDVDYGSISEYAQVPAGEYNVTITAAGEDEVVLQENVTVEAANYTVAAIPLAESEENATTTDTSTDETTDANATDSMNETTEADASQSLIELLVLEDGVPTAGDGNATETTTDASMNETTTDANATDSMNETTENETNASENASVRIVHASPDAGPVNVVVSGTDTVLAENVTFGTATEYVEVPAGDYTVDIVPANDTETIATSVALSVEADVPYTAYAAGYATGDQADETPLEVFLAVDDPEVLGETGDTGDAGEDTTTTESDATETTEETTTSEADAEGEGAGGETDASDPDAPDTPETPDTPDDPAGDNATTTEGSA</sequence>
<feature type="region of interest" description="Disordered" evidence="1">
    <location>
        <begin position="1"/>
        <end position="62"/>
    </location>
</feature>
<organism evidence="3 4">
    <name type="scientific">Halomarina salina</name>
    <dbReference type="NCBI Taxonomy" id="1872699"/>
    <lineage>
        <taxon>Archaea</taxon>
        <taxon>Methanobacteriati</taxon>
        <taxon>Methanobacteriota</taxon>
        <taxon>Stenosarchaea group</taxon>
        <taxon>Halobacteria</taxon>
        <taxon>Halobacteriales</taxon>
        <taxon>Natronomonadaceae</taxon>
        <taxon>Halomarina</taxon>
    </lineage>
</organism>
<dbReference type="EMBL" id="JBHSQH010000001">
    <property type="protein sequence ID" value="MFC5970977.1"/>
    <property type="molecule type" value="Genomic_DNA"/>
</dbReference>
<name>A0ABD5RK35_9EURY</name>
<keyword evidence="4" id="KW-1185">Reference proteome</keyword>
<feature type="compositionally biased region" description="Low complexity" evidence="1">
    <location>
        <begin position="28"/>
        <end position="58"/>
    </location>
</feature>
<protein>
    <submittedName>
        <fullName evidence="3">DUF4397 domain-containing protein</fullName>
    </submittedName>
</protein>
<evidence type="ECO:0000259" key="2">
    <source>
        <dbReference type="Pfam" id="PF14344"/>
    </source>
</evidence>
<feature type="compositionally biased region" description="Low complexity" evidence="1">
    <location>
        <begin position="399"/>
        <end position="409"/>
    </location>
</feature>
<gene>
    <name evidence="3" type="ORF">ACFPYI_06485</name>
</gene>
<feature type="compositionally biased region" description="Gly residues" evidence="1">
    <location>
        <begin position="1"/>
        <end position="27"/>
    </location>
</feature>
<feature type="domain" description="DUF4397" evidence="2">
    <location>
        <begin position="65"/>
        <end position="162"/>
    </location>
</feature>
<evidence type="ECO:0000313" key="4">
    <source>
        <dbReference type="Proteomes" id="UP001596099"/>
    </source>
</evidence>